<evidence type="ECO:0000313" key="2">
    <source>
        <dbReference type="EMBL" id="GFS22284.1"/>
    </source>
</evidence>
<dbReference type="AlphaFoldDB" id="A0AAV4JJK7"/>
<organism evidence="2 3">
    <name type="scientific">Elysia marginata</name>
    <dbReference type="NCBI Taxonomy" id="1093978"/>
    <lineage>
        <taxon>Eukaryota</taxon>
        <taxon>Metazoa</taxon>
        <taxon>Spiralia</taxon>
        <taxon>Lophotrochozoa</taxon>
        <taxon>Mollusca</taxon>
        <taxon>Gastropoda</taxon>
        <taxon>Heterobranchia</taxon>
        <taxon>Euthyneura</taxon>
        <taxon>Panpulmonata</taxon>
        <taxon>Sacoglossa</taxon>
        <taxon>Placobranchoidea</taxon>
        <taxon>Plakobranchidae</taxon>
        <taxon>Elysia</taxon>
    </lineage>
</organism>
<accession>A0AAV4JJK7</accession>
<comment type="caution">
    <text evidence="2">The sequence shown here is derived from an EMBL/GenBank/DDBJ whole genome shotgun (WGS) entry which is preliminary data.</text>
</comment>
<protein>
    <recommendedName>
        <fullName evidence="4">Ig-like domain-containing protein</fullName>
    </recommendedName>
</protein>
<reference evidence="2 3" key="1">
    <citation type="journal article" date="2021" name="Elife">
        <title>Chloroplast acquisition without the gene transfer in kleptoplastic sea slugs, Plakobranchus ocellatus.</title>
        <authorList>
            <person name="Maeda T."/>
            <person name="Takahashi S."/>
            <person name="Yoshida T."/>
            <person name="Shimamura S."/>
            <person name="Takaki Y."/>
            <person name="Nagai Y."/>
            <person name="Toyoda A."/>
            <person name="Suzuki Y."/>
            <person name="Arimoto A."/>
            <person name="Ishii H."/>
            <person name="Satoh N."/>
            <person name="Nishiyama T."/>
            <person name="Hasebe M."/>
            <person name="Maruyama T."/>
            <person name="Minagawa J."/>
            <person name="Obokata J."/>
            <person name="Shigenobu S."/>
        </authorList>
    </citation>
    <scope>NUCLEOTIDE SEQUENCE [LARGE SCALE GENOMIC DNA]</scope>
</reference>
<name>A0AAV4JJK7_9GAST</name>
<evidence type="ECO:0000313" key="3">
    <source>
        <dbReference type="Proteomes" id="UP000762676"/>
    </source>
</evidence>
<dbReference type="Proteomes" id="UP000762676">
    <property type="component" value="Unassembled WGS sequence"/>
</dbReference>
<evidence type="ECO:0008006" key="4">
    <source>
        <dbReference type="Google" id="ProtNLM"/>
    </source>
</evidence>
<proteinExistence type="predicted"/>
<evidence type="ECO:0000256" key="1">
    <source>
        <dbReference type="SAM" id="MobiDB-lite"/>
    </source>
</evidence>
<gene>
    <name evidence="2" type="ORF">ElyMa_006947100</name>
</gene>
<feature type="region of interest" description="Disordered" evidence="1">
    <location>
        <begin position="1"/>
        <end position="20"/>
    </location>
</feature>
<dbReference type="EMBL" id="BMAT01013890">
    <property type="protein sequence ID" value="GFS22284.1"/>
    <property type="molecule type" value="Genomic_DNA"/>
</dbReference>
<sequence length="158" mass="17130">MTSDDISVSSPSRLSDNDQLQPGEPLVIFCKPDLLEPVDNVSPVHGLLISRRRPGDAAPEIIVDFFLYHPFGVNKFVNSGGRDWTFEFNGTTTSRPDPGIKWTLNDASVADAAVYSCNVTFLDGRQLKTRSGQQEIKVAPGKLGAGSYLPFCIKGDSG</sequence>
<keyword evidence="3" id="KW-1185">Reference proteome</keyword>